<dbReference type="GeneID" id="119632160"/>
<evidence type="ECO:0000313" key="3">
    <source>
        <dbReference type="RefSeq" id="XP_037880867.1"/>
    </source>
</evidence>
<evidence type="ECO:0000313" key="2">
    <source>
        <dbReference type="Proteomes" id="UP000092443"/>
    </source>
</evidence>
<feature type="compositionally biased region" description="Pro residues" evidence="1">
    <location>
        <begin position="730"/>
        <end position="747"/>
    </location>
</feature>
<reference evidence="3 4" key="1">
    <citation type="submission" date="2025-04" db="UniProtKB">
        <authorList>
            <consortium name="RefSeq"/>
        </authorList>
    </citation>
    <scope>IDENTIFICATION</scope>
    <source>
        <tissue evidence="3 4">Whole body pupa</tissue>
    </source>
</reference>
<proteinExistence type="predicted"/>
<feature type="region of interest" description="Disordered" evidence="1">
    <location>
        <begin position="199"/>
        <end position="291"/>
    </location>
</feature>
<protein>
    <submittedName>
        <fullName evidence="3 4">Transcription factor mef2A-like</fullName>
    </submittedName>
</protein>
<dbReference type="RefSeq" id="XP_037880868.1">
    <property type="nucleotide sequence ID" value="XM_038024940.1"/>
</dbReference>
<feature type="compositionally biased region" description="Low complexity" evidence="1">
    <location>
        <begin position="713"/>
        <end position="729"/>
    </location>
</feature>
<evidence type="ECO:0000256" key="1">
    <source>
        <dbReference type="SAM" id="MobiDB-lite"/>
    </source>
</evidence>
<feature type="region of interest" description="Disordered" evidence="1">
    <location>
        <begin position="1"/>
        <end position="82"/>
    </location>
</feature>
<organism evidence="2 4">
    <name type="scientific">Glossina fuscipes</name>
    <dbReference type="NCBI Taxonomy" id="7396"/>
    <lineage>
        <taxon>Eukaryota</taxon>
        <taxon>Metazoa</taxon>
        <taxon>Ecdysozoa</taxon>
        <taxon>Arthropoda</taxon>
        <taxon>Hexapoda</taxon>
        <taxon>Insecta</taxon>
        <taxon>Pterygota</taxon>
        <taxon>Neoptera</taxon>
        <taxon>Endopterygota</taxon>
        <taxon>Diptera</taxon>
        <taxon>Brachycera</taxon>
        <taxon>Muscomorpha</taxon>
        <taxon>Hippoboscoidea</taxon>
        <taxon>Glossinidae</taxon>
        <taxon>Glossina</taxon>
    </lineage>
</organism>
<accession>A0A8U0W6P5</accession>
<dbReference type="PANTHER" id="PTHR36911:SF3">
    <property type="entry name" value="GATA ZINC FINGER DOMAIN-CONTAINING PROTEIN 4-RELATED"/>
    <property type="match status" value="1"/>
</dbReference>
<dbReference type="KEGG" id="gfs:119632160"/>
<dbReference type="Proteomes" id="UP000092443">
    <property type="component" value="Unplaced"/>
</dbReference>
<feature type="compositionally biased region" description="Low complexity" evidence="1">
    <location>
        <begin position="621"/>
        <end position="632"/>
    </location>
</feature>
<dbReference type="PANTHER" id="PTHR36911">
    <property type="entry name" value="LIM ZINC-BINDING DOMAIN-CONTAINING PROTEIN-RELATED"/>
    <property type="match status" value="1"/>
</dbReference>
<dbReference type="RefSeq" id="XP_037880867.1">
    <property type="nucleotide sequence ID" value="XM_038024939.1"/>
</dbReference>
<keyword evidence="2" id="KW-1185">Reference proteome</keyword>
<evidence type="ECO:0000313" key="4">
    <source>
        <dbReference type="RefSeq" id="XP_037880868.1"/>
    </source>
</evidence>
<feature type="compositionally biased region" description="Low complexity" evidence="1">
    <location>
        <begin position="246"/>
        <end position="278"/>
    </location>
</feature>
<name>A0A8U0W6P5_9MUSC</name>
<feature type="compositionally biased region" description="Polar residues" evidence="1">
    <location>
        <begin position="698"/>
        <end position="712"/>
    </location>
</feature>
<sequence length="747" mass="80678">MTQHTQPVVAQQQQLQTAGVQTTTTTPTITTQSNNNNNHNSSNASNSNNNSNNQTTQTVSIQQPQMNNNNNNNTSNNNNYSNQTQTAATANIYNAALPSTNLYMSATAAASHGMSAHAQHGTMYPAMIPAPLSSNVFVNNVTANVNLHGWAHTVPTGTWVHPSASHYIHGDVPTEQGTPVMQSMPMSIPLTSANTMSCPVVGGNPNLSGISGGSRGSRRGQGRRGGGSSRRNDYNSQRHPPPAGSPAPQQAALTNNQNQDYPPQQQGQQQSSLDTQQLMSGAPPAYVTHPPYGGHQPQYQCAYPAFFAPQNPMMHAGQSTAVQQATGTPLYFSTMPFYNGAHVYNYGYILPPVMSPADYQYVPGEDVVGGPGEERQACPGEGGAMMWHQQPIYAEDYAMNPGDMHVSAGAGDDMNHTASSMGSAAETPSMLSPNYGPIYDGQLHEMQQQMGVMQIYDDSQLGQIQAMHPVVAGVQQMDEELSECAANSVAPTGAIQMVPAGAIIQSGSMPITSDGQMMHQHHQPQQQTSHPQQPNQLISVGHAVLPIEPSTPTAPLQQPSHFTAAVPETIDGGNAPNEYSNYMHAAESISSLCESATTVQQSSENLANDYQQHYNIAQQQQQQQQQLIQQPQHHQHHHQQHAETTTNDIYSNELQDNATNNNGLRSDAIEVTIATSLVKNHPQSLGYIHQQQLQTESRFKSTSTAQHTQTVGSIQTQITQTPYQQQSQTQPPPPPHPQQQPQPHPQE</sequence>
<dbReference type="AlphaFoldDB" id="A0A8U0W6P5"/>
<feature type="region of interest" description="Disordered" evidence="1">
    <location>
        <begin position="621"/>
        <end position="644"/>
    </location>
</feature>
<gene>
    <name evidence="3 4" type="primary">LOC119632160</name>
</gene>
<feature type="region of interest" description="Disordered" evidence="1">
    <location>
        <begin position="698"/>
        <end position="747"/>
    </location>
</feature>